<organism evidence="1 2">
    <name type="scientific">Dreissena polymorpha</name>
    <name type="common">Zebra mussel</name>
    <name type="synonym">Mytilus polymorpha</name>
    <dbReference type="NCBI Taxonomy" id="45954"/>
    <lineage>
        <taxon>Eukaryota</taxon>
        <taxon>Metazoa</taxon>
        <taxon>Spiralia</taxon>
        <taxon>Lophotrochozoa</taxon>
        <taxon>Mollusca</taxon>
        <taxon>Bivalvia</taxon>
        <taxon>Autobranchia</taxon>
        <taxon>Heteroconchia</taxon>
        <taxon>Euheterodonta</taxon>
        <taxon>Imparidentia</taxon>
        <taxon>Neoheterodontei</taxon>
        <taxon>Myida</taxon>
        <taxon>Dreissenoidea</taxon>
        <taxon>Dreissenidae</taxon>
        <taxon>Dreissena</taxon>
    </lineage>
</organism>
<dbReference type="PANTHER" id="PTHR10044:SF139">
    <property type="entry name" value="DEATH-ASSOCIATED INHIBITOR OF APOPTOSIS 2"/>
    <property type="match status" value="1"/>
</dbReference>
<proteinExistence type="predicted"/>
<evidence type="ECO:0000313" key="2">
    <source>
        <dbReference type="Proteomes" id="UP000828390"/>
    </source>
</evidence>
<reference evidence="1" key="2">
    <citation type="submission" date="2020-11" db="EMBL/GenBank/DDBJ databases">
        <authorList>
            <person name="McCartney M.A."/>
            <person name="Auch B."/>
            <person name="Kono T."/>
            <person name="Mallez S."/>
            <person name="Becker A."/>
            <person name="Gohl D.M."/>
            <person name="Silverstein K.A.T."/>
            <person name="Koren S."/>
            <person name="Bechman K.B."/>
            <person name="Herman A."/>
            <person name="Abrahante J.E."/>
            <person name="Garbe J."/>
        </authorList>
    </citation>
    <scope>NUCLEOTIDE SEQUENCE</scope>
    <source>
        <strain evidence="1">Duluth1</strain>
        <tissue evidence="1">Whole animal</tissue>
    </source>
</reference>
<dbReference type="CDD" id="cd00022">
    <property type="entry name" value="BIR"/>
    <property type="match status" value="1"/>
</dbReference>
<comment type="caution">
    <text evidence="1">The sequence shown here is derived from an EMBL/GenBank/DDBJ whole genome shotgun (WGS) entry which is preliminary data.</text>
</comment>
<keyword evidence="2" id="KW-1185">Reference proteome</keyword>
<dbReference type="PROSITE" id="PS50143">
    <property type="entry name" value="BIR_REPEAT_2"/>
    <property type="match status" value="1"/>
</dbReference>
<evidence type="ECO:0000313" key="1">
    <source>
        <dbReference type="EMBL" id="KAH3736344.1"/>
    </source>
</evidence>
<dbReference type="Gene3D" id="1.10.1170.10">
    <property type="entry name" value="Inhibitor Of Apoptosis Protein (2mihbC-IAP-1), Chain A"/>
    <property type="match status" value="2"/>
</dbReference>
<feature type="non-terminal residue" evidence="1">
    <location>
        <position position="1"/>
    </location>
</feature>
<accession>A0A9D4HXB6</accession>
<name>A0A9D4HXB6_DREPO</name>
<dbReference type="InterPro" id="IPR001370">
    <property type="entry name" value="BIR_rpt"/>
</dbReference>
<gene>
    <name evidence="1" type="ORF">DPMN_042907</name>
</gene>
<dbReference type="EMBL" id="JAIWYP010000011">
    <property type="protein sequence ID" value="KAH3736344.1"/>
    <property type="molecule type" value="Genomic_DNA"/>
</dbReference>
<dbReference type="Proteomes" id="UP000828390">
    <property type="component" value="Unassembled WGS sequence"/>
</dbReference>
<dbReference type="AlphaFoldDB" id="A0A9D4HXB6"/>
<dbReference type="Pfam" id="PF00653">
    <property type="entry name" value="BIR"/>
    <property type="match status" value="1"/>
</dbReference>
<dbReference type="InterPro" id="IPR050784">
    <property type="entry name" value="IAP"/>
</dbReference>
<dbReference type="GO" id="GO:0005737">
    <property type="term" value="C:cytoplasm"/>
    <property type="evidence" value="ECO:0007669"/>
    <property type="project" value="TreeGrafter"/>
</dbReference>
<sequence>MDRLSLKIGQTTPIELSVKGLTNRKPSEIKWIIHRLYAFGLNTPPLLYISNRYMYVILAQHQLFKGLQWTRLHIEKDAFISDVFLAYKNEYHQYFCCTVADFSSLATRIGTGHIPFIKFDDLTKSELTEGFGDCTTNECHYVMSENLNKPSYDSSELKFPIQLIDDVENERIETVEQNGLHQSGLEDVGLENNLKWKTAKYPAYSDAEKRLATFRGWPLAEPNPHTLCTAGFFFTDRDYDLVRCFCCGIGLKDFSDSDDPLLEHAKHSPNCPFMIDYFGSSAELEAYKQSFSEQDPEEIIRRQRELYERQQGRPVTTYRAKHERIRTSESCLGTFTHWPQHLSQRPKELADAGIYYTGTSYPEHEDIFVRHEGIWERNSYYETLIARQSSCLQSQSTVKVDWWRESSSKFGALLKLLVLALAAIFICLKNKERIAFKALPYSVFDAATNDPPLDMTNS</sequence>
<dbReference type="SUPFAM" id="SSF57924">
    <property type="entry name" value="Inhibitor of apoptosis (IAP) repeat"/>
    <property type="match status" value="2"/>
</dbReference>
<protein>
    <submittedName>
        <fullName evidence="1">Uncharacterized protein</fullName>
    </submittedName>
</protein>
<dbReference type="PANTHER" id="PTHR10044">
    <property type="entry name" value="INHIBITOR OF APOPTOSIS"/>
    <property type="match status" value="1"/>
</dbReference>
<reference evidence="1" key="1">
    <citation type="journal article" date="2019" name="bioRxiv">
        <title>The Genome of the Zebra Mussel, Dreissena polymorpha: A Resource for Invasive Species Research.</title>
        <authorList>
            <person name="McCartney M.A."/>
            <person name="Auch B."/>
            <person name="Kono T."/>
            <person name="Mallez S."/>
            <person name="Zhang Y."/>
            <person name="Obille A."/>
            <person name="Becker A."/>
            <person name="Abrahante J.E."/>
            <person name="Garbe J."/>
            <person name="Badalamenti J.P."/>
            <person name="Herman A."/>
            <person name="Mangelson H."/>
            <person name="Liachko I."/>
            <person name="Sullivan S."/>
            <person name="Sone E.D."/>
            <person name="Koren S."/>
            <person name="Silverstein K.A.T."/>
            <person name="Beckman K.B."/>
            <person name="Gohl D.M."/>
        </authorList>
    </citation>
    <scope>NUCLEOTIDE SEQUENCE</scope>
    <source>
        <strain evidence="1">Duluth1</strain>
        <tissue evidence="1">Whole animal</tissue>
    </source>
</reference>
<dbReference type="GO" id="GO:0005634">
    <property type="term" value="C:nucleus"/>
    <property type="evidence" value="ECO:0007669"/>
    <property type="project" value="TreeGrafter"/>
</dbReference>
<dbReference type="SMART" id="SM00238">
    <property type="entry name" value="BIR"/>
    <property type="match status" value="1"/>
</dbReference>